<evidence type="ECO:0000313" key="1">
    <source>
        <dbReference type="EMBL" id="QOW60691.1"/>
    </source>
</evidence>
<accession>A0A7S7AX28</accession>
<evidence type="ECO:0000313" key="2">
    <source>
        <dbReference type="Proteomes" id="UP000593915"/>
    </source>
</evidence>
<dbReference type="EMBL" id="CP061839">
    <property type="protein sequence ID" value="QOW60691.1"/>
    <property type="molecule type" value="Genomic_DNA"/>
</dbReference>
<sequence length="59" mass="6663">MIDSTADSGLGSDKVEIVLPANFKLKFGQERDFTVIYKINGLSDWTKGEAEFTYTISWK</sequence>
<name>A0A7S7AX28_9SPIR</name>
<gene>
    <name evidence="1" type="ORF">IFE08_12995</name>
</gene>
<dbReference type="Proteomes" id="UP000593915">
    <property type="component" value="Chromosome"/>
</dbReference>
<organism evidence="1 2">
    <name type="scientific">Treponema pedis</name>
    <dbReference type="NCBI Taxonomy" id="409322"/>
    <lineage>
        <taxon>Bacteria</taxon>
        <taxon>Pseudomonadati</taxon>
        <taxon>Spirochaetota</taxon>
        <taxon>Spirochaetia</taxon>
        <taxon>Spirochaetales</taxon>
        <taxon>Treponemataceae</taxon>
        <taxon>Treponema</taxon>
    </lineage>
</organism>
<protein>
    <submittedName>
        <fullName evidence="1">Uncharacterized protein</fullName>
    </submittedName>
</protein>
<proteinExistence type="predicted"/>
<dbReference type="AlphaFoldDB" id="A0A7S7AX28"/>
<dbReference type="RefSeq" id="WP_194076152.1">
    <property type="nucleotide sequence ID" value="NZ_CP061839.1"/>
</dbReference>
<reference evidence="1 2" key="1">
    <citation type="submission" date="2020-09" db="EMBL/GenBank/DDBJ databases">
        <title>Characterization of Treponema spp. from bovine digital dermatitis in Korea.</title>
        <authorList>
            <person name="Espiritu H.M."/>
            <person name="Cho Y.I."/>
            <person name="Mamuad L."/>
        </authorList>
    </citation>
    <scope>NUCLEOTIDE SEQUENCE [LARGE SCALE GENOMIC DNA]</scope>
    <source>
        <strain evidence="1 2">KS1</strain>
    </source>
</reference>